<keyword evidence="8 12" id="KW-0479">Metal-binding</keyword>
<comment type="similarity">
    <text evidence="4 12">Belongs to the DHPS family.</text>
</comment>
<dbReference type="InterPro" id="IPR006390">
    <property type="entry name" value="DHP_synth_dom"/>
</dbReference>
<sequence length="292" mass="31144">MKQYTISWNNHRLGLGEKTCIMGILNVTPDSFSDGGRFSDPDVALARGEKMVEDGAGIIDIGGESTRPFSEAVSEEEETRRVVPIIEKLARRIPVPISVDTNKSGVARRAIEAGAAIINDISAFRMDPDMVGVAAKYQVPVVLMHMKGTPDNMQVAPEYGDLLGDIRGFFEAVIAQAVNGGVKRSNIIIDPGIGFGKTIAHNLCLINRLDAFEALDVPILVGSSRKAFIRNILKGEGPEAPDAMSPIVGTGTQATVAASVLRGAHIVRVHDVAGTRATVNLIDAIRNVPDTP</sequence>
<protein>
    <recommendedName>
        <fullName evidence="6 12">Dihydropteroate synthase</fullName>
        <shortName evidence="12">DHPS</shortName>
        <ecNumber evidence="5 12">2.5.1.15</ecNumber>
    </recommendedName>
    <alternativeName>
        <fullName evidence="11 12">Dihydropteroate pyrophosphorylase</fullName>
    </alternativeName>
</protein>
<evidence type="ECO:0000256" key="8">
    <source>
        <dbReference type="ARBA" id="ARBA00022723"/>
    </source>
</evidence>
<evidence type="ECO:0000256" key="7">
    <source>
        <dbReference type="ARBA" id="ARBA00022679"/>
    </source>
</evidence>
<evidence type="ECO:0000256" key="11">
    <source>
        <dbReference type="ARBA" id="ARBA00030193"/>
    </source>
</evidence>
<dbReference type="GO" id="GO:0004156">
    <property type="term" value="F:dihydropteroate synthase activity"/>
    <property type="evidence" value="ECO:0007669"/>
    <property type="project" value="UniProtKB-EC"/>
</dbReference>
<dbReference type="EC" id="2.5.1.15" evidence="5 12"/>
<dbReference type="PROSITE" id="PS50972">
    <property type="entry name" value="PTERIN_BINDING"/>
    <property type="match status" value="1"/>
</dbReference>
<name>A0A401G3L5_9BACT</name>
<accession>A0A401G3L5</accession>
<comment type="function">
    <text evidence="12">Catalyzes the condensation of para-aminobenzoate (pABA) with 6-hydroxymethyl-7,8-dihydropterin diphosphate (DHPt-PP) to form 7,8-dihydropteroate (H2Pte), the immediate precursor of folate derivatives.</text>
</comment>
<dbReference type="GO" id="GO:0005829">
    <property type="term" value="C:cytosol"/>
    <property type="evidence" value="ECO:0007669"/>
    <property type="project" value="TreeGrafter"/>
</dbReference>
<keyword evidence="9 12" id="KW-0460">Magnesium</keyword>
<dbReference type="InterPro" id="IPR011005">
    <property type="entry name" value="Dihydropteroate_synth-like_sf"/>
</dbReference>
<dbReference type="PROSITE" id="PS00793">
    <property type="entry name" value="DHPS_2"/>
    <property type="match status" value="1"/>
</dbReference>
<dbReference type="InterPro" id="IPR045031">
    <property type="entry name" value="DHP_synth-like"/>
</dbReference>
<dbReference type="GO" id="GO:0046656">
    <property type="term" value="P:folic acid biosynthetic process"/>
    <property type="evidence" value="ECO:0007669"/>
    <property type="project" value="UniProtKB-KW"/>
</dbReference>
<organism evidence="14 15">
    <name type="scientific">Desulfonema ishimotonii</name>
    <dbReference type="NCBI Taxonomy" id="45657"/>
    <lineage>
        <taxon>Bacteria</taxon>
        <taxon>Pseudomonadati</taxon>
        <taxon>Thermodesulfobacteriota</taxon>
        <taxon>Desulfobacteria</taxon>
        <taxon>Desulfobacterales</taxon>
        <taxon>Desulfococcaceae</taxon>
        <taxon>Desulfonema</taxon>
    </lineage>
</organism>
<dbReference type="AlphaFoldDB" id="A0A401G3L5"/>
<dbReference type="FunFam" id="3.20.20.20:FF:000006">
    <property type="entry name" value="Dihydropteroate synthase"/>
    <property type="match status" value="1"/>
</dbReference>
<evidence type="ECO:0000256" key="2">
    <source>
        <dbReference type="ARBA" id="ARBA00001946"/>
    </source>
</evidence>
<dbReference type="GO" id="GO:0046654">
    <property type="term" value="P:tetrahydrofolate biosynthetic process"/>
    <property type="evidence" value="ECO:0007669"/>
    <property type="project" value="UniProtKB-UniPathway"/>
</dbReference>
<proteinExistence type="inferred from homology"/>
<dbReference type="PANTHER" id="PTHR20941:SF1">
    <property type="entry name" value="FOLIC ACID SYNTHESIS PROTEIN FOL1"/>
    <property type="match status" value="1"/>
</dbReference>
<dbReference type="InterPro" id="IPR000489">
    <property type="entry name" value="Pterin-binding_dom"/>
</dbReference>
<evidence type="ECO:0000256" key="1">
    <source>
        <dbReference type="ARBA" id="ARBA00000012"/>
    </source>
</evidence>
<evidence type="ECO:0000313" key="15">
    <source>
        <dbReference type="Proteomes" id="UP000288096"/>
    </source>
</evidence>
<reference evidence="15" key="1">
    <citation type="submission" date="2017-11" db="EMBL/GenBank/DDBJ databases">
        <authorList>
            <person name="Watanabe M."/>
            <person name="Kojima H."/>
        </authorList>
    </citation>
    <scope>NUCLEOTIDE SEQUENCE [LARGE SCALE GENOMIC DNA]</scope>
    <source>
        <strain evidence="15">Tokyo 01</strain>
    </source>
</reference>
<evidence type="ECO:0000256" key="9">
    <source>
        <dbReference type="ARBA" id="ARBA00022842"/>
    </source>
</evidence>
<comment type="pathway">
    <text evidence="3 12">Cofactor biosynthesis; tetrahydrofolate biosynthesis; 7,8-dihydrofolate from 2-amino-4-hydroxy-6-hydroxymethyl-7,8-dihydropteridine diphosphate and 4-aminobenzoate: step 1/2.</text>
</comment>
<dbReference type="Proteomes" id="UP000288096">
    <property type="component" value="Unassembled WGS sequence"/>
</dbReference>
<dbReference type="GO" id="GO:0046872">
    <property type="term" value="F:metal ion binding"/>
    <property type="evidence" value="ECO:0007669"/>
    <property type="project" value="UniProtKB-KW"/>
</dbReference>
<dbReference type="PROSITE" id="PS00792">
    <property type="entry name" value="DHPS_1"/>
    <property type="match status" value="1"/>
</dbReference>
<gene>
    <name evidence="14" type="ORF">DENIS_4791</name>
</gene>
<keyword evidence="10 12" id="KW-0289">Folate biosynthesis</keyword>
<evidence type="ECO:0000313" key="14">
    <source>
        <dbReference type="EMBL" id="GBC63793.1"/>
    </source>
</evidence>
<evidence type="ECO:0000256" key="3">
    <source>
        <dbReference type="ARBA" id="ARBA00004763"/>
    </source>
</evidence>
<dbReference type="NCBIfam" id="TIGR01496">
    <property type="entry name" value="DHPS"/>
    <property type="match status" value="1"/>
</dbReference>
<feature type="domain" description="Pterin-binding" evidence="13">
    <location>
        <begin position="19"/>
        <end position="280"/>
    </location>
</feature>
<comment type="caution">
    <text evidence="14">The sequence shown here is derived from an EMBL/GenBank/DDBJ whole genome shotgun (WGS) entry which is preliminary data.</text>
</comment>
<dbReference type="Gene3D" id="3.20.20.20">
    <property type="entry name" value="Dihydropteroate synthase-like"/>
    <property type="match status" value="1"/>
</dbReference>
<keyword evidence="15" id="KW-1185">Reference proteome</keyword>
<keyword evidence="7 12" id="KW-0808">Transferase</keyword>
<comment type="catalytic activity">
    <reaction evidence="1">
        <text>(7,8-dihydropterin-6-yl)methyl diphosphate + 4-aminobenzoate = 7,8-dihydropteroate + diphosphate</text>
        <dbReference type="Rhea" id="RHEA:19949"/>
        <dbReference type="ChEBI" id="CHEBI:17836"/>
        <dbReference type="ChEBI" id="CHEBI:17839"/>
        <dbReference type="ChEBI" id="CHEBI:33019"/>
        <dbReference type="ChEBI" id="CHEBI:72950"/>
        <dbReference type="EC" id="2.5.1.15"/>
    </reaction>
</comment>
<dbReference type="PANTHER" id="PTHR20941">
    <property type="entry name" value="FOLATE SYNTHESIS PROTEINS"/>
    <property type="match status" value="1"/>
</dbReference>
<dbReference type="RefSeq" id="WP_208022659.1">
    <property type="nucleotide sequence ID" value="NZ_BEXT01000001.1"/>
</dbReference>
<evidence type="ECO:0000256" key="4">
    <source>
        <dbReference type="ARBA" id="ARBA00009503"/>
    </source>
</evidence>
<evidence type="ECO:0000259" key="13">
    <source>
        <dbReference type="PROSITE" id="PS50972"/>
    </source>
</evidence>
<dbReference type="CDD" id="cd00739">
    <property type="entry name" value="DHPS"/>
    <property type="match status" value="1"/>
</dbReference>
<dbReference type="EMBL" id="BEXT01000001">
    <property type="protein sequence ID" value="GBC63793.1"/>
    <property type="molecule type" value="Genomic_DNA"/>
</dbReference>
<dbReference type="SUPFAM" id="SSF51717">
    <property type="entry name" value="Dihydropteroate synthetase-like"/>
    <property type="match status" value="1"/>
</dbReference>
<evidence type="ECO:0000256" key="5">
    <source>
        <dbReference type="ARBA" id="ARBA00012458"/>
    </source>
</evidence>
<dbReference type="UniPathway" id="UPA00077">
    <property type="reaction ID" value="UER00156"/>
</dbReference>
<dbReference type="Pfam" id="PF00809">
    <property type="entry name" value="Pterin_bind"/>
    <property type="match status" value="1"/>
</dbReference>
<evidence type="ECO:0000256" key="10">
    <source>
        <dbReference type="ARBA" id="ARBA00022909"/>
    </source>
</evidence>
<reference evidence="15" key="2">
    <citation type="submission" date="2019-01" db="EMBL/GenBank/DDBJ databases">
        <title>Genome sequence of Desulfonema ishimotonii strain Tokyo 01.</title>
        <authorList>
            <person name="Fukui M."/>
        </authorList>
    </citation>
    <scope>NUCLEOTIDE SEQUENCE [LARGE SCALE GENOMIC DNA]</scope>
    <source>
        <strain evidence="15">Tokyo 01</strain>
    </source>
</reference>
<evidence type="ECO:0000256" key="6">
    <source>
        <dbReference type="ARBA" id="ARBA00016919"/>
    </source>
</evidence>
<evidence type="ECO:0000256" key="12">
    <source>
        <dbReference type="RuleBase" id="RU361205"/>
    </source>
</evidence>
<comment type="cofactor">
    <cofactor evidence="2 12">
        <name>Mg(2+)</name>
        <dbReference type="ChEBI" id="CHEBI:18420"/>
    </cofactor>
</comment>